<dbReference type="GO" id="GO:0008168">
    <property type="term" value="F:methyltransferase activity"/>
    <property type="evidence" value="ECO:0007669"/>
    <property type="project" value="UniProtKB-KW"/>
</dbReference>
<dbReference type="SUPFAM" id="SSF53335">
    <property type="entry name" value="S-adenosyl-L-methionine-dependent methyltransferases"/>
    <property type="match status" value="1"/>
</dbReference>
<keyword evidence="3" id="KW-0949">S-adenosyl-L-methionine</keyword>
<comment type="caution">
    <text evidence="5">The sequence shown here is derived from an EMBL/GenBank/DDBJ whole genome shotgun (WGS) entry which is preliminary data.</text>
</comment>
<dbReference type="InterPro" id="IPR004033">
    <property type="entry name" value="UbiE/COQ5_MeTrFase"/>
</dbReference>
<proteinExistence type="predicted"/>
<keyword evidence="2" id="KW-0808">Transferase</keyword>
<gene>
    <name evidence="5" type="ORF">H6G68_05740</name>
</gene>
<dbReference type="Proteomes" id="UP000660381">
    <property type="component" value="Unassembled WGS sequence"/>
</dbReference>
<evidence type="ECO:0000256" key="1">
    <source>
        <dbReference type="ARBA" id="ARBA00022603"/>
    </source>
</evidence>
<dbReference type="RefSeq" id="WP_190905773.1">
    <property type="nucleotide sequence ID" value="NZ_JACJTQ010000005.1"/>
</dbReference>
<evidence type="ECO:0000256" key="3">
    <source>
        <dbReference type="ARBA" id="ARBA00022691"/>
    </source>
</evidence>
<keyword evidence="1 5" id="KW-0489">Methyltransferase</keyword>
<dbReference type="Gene3D" id="3.40.50.150">
    <property type="entry name" value="Vaccinia Virus protein VP39"/>
    <property type="match status" value="1"/>
</dbReference>
<dbReference type="CDD" id="cd02440">
    <property type="entry name" value="AdoMet_MTases"/>
    <property type="match status" value="1"/>
</dbReference>
<protein>
    <submittedName>
        <fullName evidence="5">Methyltransferase domain-containing protein</fullName>
    </submittedName>
</protein>
<sequence length="269" mass="30217">MDNYKQQIIELFNSRTAYDQEEGTHHPHEASLLLESIPIQQGQKILDIATGTGLVAIPAALKVGSEGYVIGVDMSPGMLHQAREKVAAAGLKNIEFVEADAEYLNFNDGSFDVIFCCSAIVYFANILASLKKWHRFLKPGGFVAFTCPPETAYMASVYVNICTKFFGIPLTHILAPLGSSEKCHKFLKQAGFKDIEIKIEPRGRYRNFSNQELSSQFLNLIFKGNPLLLEISPEQLNQLQVDYKSEIEKRVTDQGVWEDTTTFFVRARK</sequence>
<accession>A0ABR8J109</accession>
<dbReference type="InterPro" id="IPR041698">
    <property type="entry name" value="Methyltransf_25"/>
</dbReference>
<dbReference type="PROSITE" id="PS51608">
    <property type="entry name" value="SAM_MT_UBIE"/>
    <property type="match status" value="1"/>
</dbReference>
<organism evidence="5 6">
    <name type="scientific">Anabaena catenula FACHB-362</name>
    <dbReference type="NCBI Taxonomy" id="2692877"/>
    <lineage>
        <taxon>Bacteria</taxon>
        <taxon>Bacillati</taxon>
        <taxon>Cyanobacteriota</taxon>
        <taxon>Cyanophyceae</taxon>
        <taxon>Nostocales</taxon>
        <taxon>Nostocaceae</taxon>
        <taxon>Anabaena</taxon>
    </lineage>
</organism>
<dbReference type="GO" id="GO:0032259">
    <property type="term" value="P:methylation"/>
    <property type="evidence" value="ECO:0007669"/>
    <property type="project" value="UniProtKB-KW"/>
</dbReference>
<dbReference type="Pfam" id="PF13649">
    <property type="entry name" value="Methyltransf_25"/>
    <property type="match status" value="1"/>
</dbReference>
<dbReference type="EMBL" id="JACJTQ010000005">
    <property type="protein sequence ID" value="MBD2691265.1"/>
    <property type="molecule type" value="Genomic_DNA"/>
</dbReference>
<name>A0ABR8J109_9NOST</name>
<evidence type="ECO:0000256" key="2">
    <source>
        <dbReference type="ARBA" id="ARBA00022679"/>
    </source>
</evidence>
<evidence type="ECO:0000313" key="6">
    <source>
        <dbReference type="Proteomes" id="UP000660381"/>
    </source>
</evidence>
<evidence type="ECO:0000313" key="5">
    <source>
        <dbReference type="EMBL" id="MBD2691265.1"/>
    </source>
</evidence>
<reference evidence="5 6" key="1">
    <citation type="journal article" date="2020" name="ISME J.">
        <title>Comparative genomics reveals insights into cyanobacterial evolution and habitat adaptation.</title>
        <authorList>
            <person name="Chen M.Y."/>
            <person name="Teng W.K."/>
            <person name="Zhao L."/>
            <person name="Hu C.X."/>
            <person name="Zhou Y.K."/>
            <person name="Han B.P."/>
            <person name="Song L.R."/>
            <person name="Shu W.S."/>
        </authorList>
    </citation>
    <scope>NUCLEOTIDE SEQUENCE [LARGE SCALE GENOMIC DNA]</scope>
    <source>
        <strain evidence="5 6">FACHB-362</strain>
    </source>
</reference>
<evidence type="ECO:0000259" key="4">
    <source>
        <dbReference type="Pfam" id="PF13649"/>
    </source>
</evidence>
<feature type="domain" description="Methyltransferase" evidence="4">
    <location>
        <begin position="45"/>
        <end position="141"/>
    </location>
</feature>
<dbReference type="PANTHER" id="PTHR43591:SF24">
    <property type="entry name" value="2-METHOXY-6-POLYPRENYL-1,4-BENZOQUINOL METHYLASE, MITOCHONDRIAL"/>
    <property type="match status" value="1"/>
</dbReference>
<dbReference type="PANTHER" id="PTHR43591">
    <property type="entry name" value="METHYLTRANSFERASE"/>
    <property type="match status" value="1"/>
</dbReference>
<dbReference type="InterPro" id="IPR029063">
    <property type="entry name" value="SAM-dependent_MTases_sf"/>
</dbReference>
<keyword evidence="6" id="KW-1185">Reference proteome</keyword>